<accession>A0A699HK79</accession>
<dbReference type="EMBL" id="BKCJ010173492">
    <property type="protein sequence ID" value="GEY37740.1"/>
    <property type="molecule type" value="Genomic_DNA"/>
</dbReference>
<evidence type="ECO:0000313" key="1">
    <source>
        <dbReference type="EMBL" id="GEY37740.1"/>
    </source>
</evidence>
<organism evidence="1">
    <name type="scientific">Tanacetum cinerariifolium</name>
    <name type="common">Dalmatian daisy</name>
    <name type="synonym">Chrysanthemum cinerariifolium</name>
    <dbReference type="NCBI Taxonomy" id="118510"/>
    <lineage>
        <taxon>Eukaryota</taxon>
        <taxon>Viridiplantae</taxon>
        <taxon>Streptophyta</taxon>
        <taxon>Embryophyta</taxon>
        <taxon>Tracheophyta</taxon>
        <taxon>Spermatophyta</taxon>
        <taxon>Magnoliopsida</taxon>
        <taxon>eudicotyledons</taxon>
        <taxon>Gunneridae</taxon>
        <taxon>Pentapetalae</taxon>
        <taxon>asterids</taxon>
        <taxon>campanulids</taxon>
        <taxon>Asterales</taxon>
        <taxon>Asteraceae</taxon>
        <taxon>Asteroideae</taxon>
        <taxon>Anthemideae</taxon>
        <taxon>Anthemidinae</taxon>
        <taxon>Tanacetum</taxon>
    </lineage>
</organism>
<sequence length="102" mass="11783">MMFQQLMERLNEENQAKIEETNKVTHTSEPSRRLNSICYDNDDDYDYEESAIHLRDIISPLPPSIVIITFSPVLPIEDPEDSLIMGNEDLSTILEKESDELI</sequence>
<proteinExistence type="predicted"/>
<feature type="non-terminal residue" evidence="1">
    <location>
        <position position="102"/>
    </location>
</feature>
<gene>
    <name evidence="1" type="ORF">Tci_409714</name>
</gene>
<protein>
    <submittedName>
        <fullName evidence="1">Uncharacterized protein</fullName>
    </submittedName>
</protein>
<reference evidence="1" key="1">
    <citation type="journal article" date="2019" name="Sci. Rep.">
        <title>Draft genome of Tanacetum cinerariifolium, the natural source of mosquito coil.</title>
        <authorList>
            <person name="Yamashiro T."/>
            <person name="Shiraishi A."/>
            <person name="Satake H."/>
            <person name="Nakayama K."/>
        </authorList>
    </citation>
    <scope>NUCLEOTIDE SEQUENCE</scope>
</reference>
<name>A0A699HK79_TANCI</name>
<dbReference type="AlphaFoldDB" id="A0A699HK79"/>
<comment type="caution">
    <text evidence="1">The sequence shown here is derived from an EMBL/GenBank/DDBJ whole genome shotgun (WGS) entry which is preliminary data.</text>
</comment>